<keyword evidence="7 17" id="KW-0067">ATP-binding</keyword>
<comment type="similarity">
    <text evidence="4 19">In the C-terminal section; belongs to the NnrD/CARKD family.</text>
</comment>
<evidence type="ECO:0000256" key="2">
    <source>
        <dbReference type="ARBA" id="ARBA00000909"/>
    </source>
</evidence>
<feature type="binding site" evidence="18">
    <location>
        <begin position="130"/>
        <end position="136"/>
    </location>
    <ligand>
        <name>(6S)-NADPHX</name>
        <dbReference type="ChEBI" id="CHEBI:64076"/>
    </ligand>
</feature>
<keyword evidence="12 17" id="KW-0456">Lyase</keyword>
<dbReference type="InterPro" id="IPR030677">
    <property type="entry name" value="Nnr"/>
</dbReference>
<dbReference type="NCBIfam" id="TIGR00197">
    <property type="entry name" value="yjeF_nterm"/>
    <property type="match status" value="1"/>
</dbReference>
<evidence type="ECO:0000256" key="14">
    <source>
        <dbReference type="ARBA" id="ARBA00025153"/>
    </source>
</evidence>
<dbReference type="PIRSF" id="PIRSF017184">
    <property type="entry name" value="Nnr"/>
    <property type="match status" value="1"/>
</dbReference>
<keyword evidence="10 17" id="KW-0520">NAD</keyword>
<comment type="catalytic activity">
    <reaction evidence="15 17 19">
        <text>(6S)-NADHX + ADP = AMP + phosphate + NADH + H(+)</text>
        <dbReference type="Rhea" id="RHEA:32223"/>
        <dbReference type="ChEBI" id="CHEBI:15378"/>
        <dbReference type="ChEBI" id="CHEBI:43474"/>
        <dbReference type="ChEBI" id="CHEBI:57945"/>
        <dbReference type="ChEBI" id="CHEBI:64074"/>
        <dbReference type="ChEBI" id="CHEBI:456215"/>
        <dbReference type="ChEBI" id="CHEBI:456216"/>
        <dbReference type="EC" id="4.2.1.136"/>
    </reaction>
</comment>
<evidence type="ECO:0000256" key="8">
    <source>
        <dbReference type="ARBA" id="ARBA00022857"/>
    </source>
</evidence>
<dbReference type="PANTHER" id="PTHR12592:SF0">
    <property type="entry name" value="ATP-DEPENDENT (S)-NAD(P)H-HYDRATE DEHYDRATASE"/>
    <property type="match status" value="1"/>
</dbReference>
<evidence type="ECO:0000256" key="3">
    <source>
        <dbReference type="ARBA" id="ARBA00006001"/>
    </source>
</evidence>
<evidence type="ECO:0000256" key="5">
    <source>
        <dbReference type="ARBA" id="ARBA00022723"/>
    </source>
</evidence>
<feature type="binding site" evidence="18">
    <location>
        <position position="162"/>
    </location>
    <ligand>
        <name>K(+)</name>
        <dbReference type="ChEBI" id="CHEBI:29103"/>
    </ligand>
</feature>
<dbReference type="InterPro" id="IPR036652">
    <property type="entry name" value="YjeF_N_dom_sf"/>
</dbReference>
<feature type="binding site" evidence="17">
    <location>
        <begin position="412"/>
        <end position="416"/>
    </location>
    <ligand>
        <name>AMP</name>
        <dbReference type="ChEBI" id="CHEBI:456215"/>
    </ligand>
</feature>
<comment type="subunit">
    <text evidence="17">Homotetramer.</text>
</comment>
<feature type="binding site" evidence="17">
    <location>
        <position position="440"/>
    </location>
    <ligand>
        <name>AMP</name>
        <dbReference type="ChEBI" id="CHEBI:456215"/>
    </ligand>
</feature>
<feature type="binding site" evidence="17">
    <location>
        <position position="261"/>
    </location>
    <ligand>
        <name>(6S)-NADPHX</name>
        <dbReference type="ChEBI" id="CHEBI:64076"/>
    </ligand>
</feature>
<evidence type="ECO:0000256" key="15">
    <source>
        <dbReference type="ARBA" id="ARBA00048238"/>
    </source>
</evidence>
<feature type="domain" description="YjeF C-terminal" evidence="20">
    <location>
        <begin position="226"/>
        <end position="500"/>
    </location>
</feature>
<evidence type="ECO:0000256" key="18">
    <source>
        <dbReference type="HAMAP-Rule" id="MF_01966"/>
    </source>
</evidence>
<comment type="catalytic activity">
    <reaction evidence="16 17 19">
        <text>(6S)-NADPHX + ADP = AMP + phosphate + NADPH + H(+)</text>
        <dbReference type="Rhea" id="RHEA:32235"/>
        <dbReference type="ChEBI" id="CHEBI:15378"/>
        <dbReference type="ChEBI" id="CHEBI:43474"/>
        <dbReference type="ChEBI" id="CHEBI:57783"/>
        <dbReference type="ChEBI" id="CHEBI:64076"/>
        <dbReference type="ChEBI" id="CHEBI:456215"/>
        <dbReference type="ChEBI" id="CHEBI:456216"/>
        <dbReference type="EC" id="4.2.1.136"/>
    </reaction>
</comment>
<dbReference type="HAMAP" id="MF_01966">
    <property type="entry name" value="NADHX_epimerase"/>
    <property type="match status" value="1"/>
</dbReference>
<evidence type="ECO:0000256" key="16">
    <source>
        <dbReference type="ARBA" id="ARBA00049209"/>
    </source>
</evidence>
<dbReference type="GO" id="GO:0046496">
    <property type="term" value="P:nicotinamide nucleotide metabolic process"/>
    <property type="evidence" value="ECO:0007669"/>
    <property type="project" value="UniProtKB-UniRule"/>
</dbReference>
<comment type="similarity">
    <text evidence="3 19">In the N-terminal section; belongs to the NnrE/AIBP family.</text>
</comment>
<evidence type="ECO:0000259" key="21">
    <source>
        <dbReference type="PROSITE" id="PS51385"/>
    </source>
</evidence>
<dbReference type="HAMAP" id="MF_01965">
    <property type="entry name" value="NADHX_dehydratase"/>
    <property type="match status" value="1"/>
</dbReference>
<keyword evidence="11 18" id="KW-0413">Isomerase</keyword>
<evidence type="ECO:0000256" key="7">
    <source>
        <dbReference type="ARBA" id="ARBA00022840"/>
    </source>
</evidence>
<keyword evidence="13" id="KW-0511">Multifunctional enzyme</keyword>
<feature type="binding site" evidence="17">
    <location>
        <position position="375"/>
    </location>
    <ligand>
        <name>(6S)-NADPHX</name>
        <dbReference type="ChEBI" id="CHEBI:64076"/>
    </ligand>
</feature>
<comment type="cofactor">
    <cofactor evidence="18 19">
        <name>K(+)</name>
        <dbReference type="ChEBI" id="CHEBI:29103"/>
    </cofactor>
    <text evidence="18 19">Binds 1 potassium ion per subunit.</text>
</comment>
<evidence type="ECO:0000256" key="13">
    <source>
        <dbReference type="ARBA" id="ARBA00023268"/>
    </source>
</evidence>
<comment type="caution">
    <text evidence="18">Lacks conserved residue(s) required for the propagation of feature annotation.</text>
</comment>
<evidence type="ECO:0000256" key="12">
    <source>
        <dbReference type="ARBA" id="ARBA00023239"/>
    </source>
</evidence>
<evidence type="ECO:0000256" key="6">
    <source>
        <dbReference type="ARBA" id="ARBA00022741"/>
    </source>
</evidence>
<dbReference type="STRING" id="966.BTA35_0212840"/>
<evidence type="ECO:0000256" key="4">
    <source>
        <dbReference type="ARBA" id="ARBA00009524"/>
    </source>
</evidence>
<keyword evidence="23" id="KW-1185">Reference proteome</keyword>
<dbReference type="InterPro" id="IPR017953">
    <property type="entry name" value="Carbohydrate_kinase_pred_CS"/>
</dbReference>
<evidence type="ECO:0000256" key="10">
    <source>
        <dbReference type="ARBA" id="ARBA00023027"/>
    </source>
</evidence>
<dbReference type="CDD" id="cd01171">
    <property type="entry name" value="YXKO-related"/>
    <property type="match status" value="1"/>
</dbReference>
<evidence type="ECO:0000256" key="19">
    <source>
        <dbReference type="PIRNR" id="PIRNR017184"/>
    </source>
</evidence>
<accession>A0A1T1H989</accession>
<keyword evidence="6 17" id="KW-0547">Nucleotide-binding</keyword>
<comment type="cofactor">
    <cofactor evidence="17">
        <name>Mg(2+)</name>
        <dbReference type="ChEBI" id="CHEBI:18420"/>
    </cofactor>
</comment>
<dbReference type="GO" id="GO:0110051">
    <property type="term" value="P:metabolite repair"/>
    <property type="evidence" value="ECO:0007669"/>
    <property type="project" value="TreeGrafter"/>
</dbReference>
<dbReference type="RefSeq" id="WP_078320218.1">
    <property type="nucleotide sequence ID" value="NZ_FXTS01000007.1"/>
</dbReference>
<dbReference type="PANTHER" id="PTHR12592">
    <property type="entry name" value="ATP-DEPENDENT (S)-NAD(P)H-HYDRATE DEHYDRATASE FAMILY MEMBER"/>
    <property type="match status" value="1"/>
</dbReference>
<comment type="function">
    <text evidence="17">Catalyzes the dehydration of the S-form of NAD(P)HX at the expense of ADP, which is converted to AMP. Together with NAD(P)HX epimerase, which catalyzes the epimerization of the S- and R-forms, the enzyme allows the repair of both epimers of NAD(P)HX, a damaged form of NAD(P)H that is a result of enzymatic or heat-dependent hydration.</text>
</comment>
<comment type="catalytic activity">
    <reaction evidence="2 18 19">
        <text>(6R)-NADPHX = (6S)-NADPHX</text>
        <dbReference type="Rhea" id="RHEA:32227"/>
        <dbReference type="ChEBI" id="CHEBI:64076"/>
        <dbReference type="ChEBI" id="CHEBI:64077"/>
        <dbReference type="EC" id="5.1.99.6"/>
    </reaction>
</comment>
<feature type="binding site" evidence="18">
    <location>
        <position position="64"/>
    </location>
    <ligand>
        <name>K(+)</name>
        <dbReference type="ChEBI" id="CHEBI:29103"/>
    </ligand>
</feature>
<keyword evidence="9 18" id="KW-0630">Potassium</keyword>
<dbReference type="Gene3D" id="3.40.1190.20">
    <property type="match status" value="1"/>
</dbReference>
<gene>
    <name evidence="17" type="primary">nnrD</name>
    <name evidence="18" type="synonym">nnrE</name>
    <name evidence="22" type="ORF">BTA35_0212840</name>
</gene>
<evidence type="ECO:0000313" key="23">
    <source>
        <dbReference type="Proteomes" id="UP000190064"/>
    </source>
</evidence>
<comment type="function">
    <text evidence="18">Catalyzes the epimerization of the S- and R-forms of NAD(P)HX, a damaged form of NAD(P)H that is a result of enzymatic or heat-dependent hydration. This is a prerequisite for the S-specific NAD(P)H-hydrate dehydratase to allow the repair of both epimers of NAD(P)HX.</text>
</comment>
<dbReference type="EMBL" id="MTSD02000006">
    <property type="protein sequence ID" value="OOV86403.1"/>
    <property type="molecule type" value="Genomic_DNA"/>
</dbReference>
<dbReference type="Pfam" id="PF01256">
    <property type="entry name" value="Carb_kinase"/>
    <property type="match status" value="1"/>
</dbReference>
<keyword evidence="5 18" id="KW-0479">Metal-binding</keyword>
<dbReference type="GO" id="GO:0005524">
    <property type="term" value="F:ATP binding"/>
    <property type="evidence" value="ECO:0007669"/>
    <property type="project" value="UniProtKB-UniRule"/>
</dbReference>
<dbReference type="InterPro" id="IPR000631">
    <property type="entry name" value="CARKD"/>
</dbReference>
<comment type="similarity">
    <text evidence="17">Belongs to the NnrD/CARKD family.</text>
</comment>
<dbReference type="SUPFAM" id="SSF64153">
    <property type="entry name" value="YjeF N-terminal domain-like"/>
    <property type="match status" value="1"/>
</dbReference>
<feature type="domain" description="YjeF N-terminal" evidence="21">
    <location>
        <begin position="16"/>
        <end position="216"/>
    </location>
</feature>
<dbReference type="AlphaFoldDB" id="A0A1T1H989"/>
<proteinExistence type="inferred from homology"/>
<sequence>MIVWPSHERLYRAEQVRELDRLTIAAGTTGFDLMQQAGRTAFRHLTRQWPDTRTITVVCGGGNNGGDGYVIAALAQRTMRVQVLAVTDPETLSGEAEEAYQWALQRGVVVTRWQPESVITGQVVVDALLGIGLSGEVKAPFDTVIDQINSSGKPVLSVDVPSGLCADRGIPLGCAVQADLTVTFIGKKIGLWTGEGPALAGIRRFEPLLVPELVRAQVSETAEMISQEDIARLIKPRHRTAHKGDCGRILLVGGDLGFAGAIMLASQTAARSGAGLVKVMTRPEHVAALISRQPELMVSGLTSMHQLDEWLEWCDVVVLGPGLGQGGWGQQLWQKVMLATCAKIIDADALNLMATKPAFMQQLSESAKNWVLTPHPGEAARLLECSVAEVEQDRPGAVRRIQQKFGGSVLLKGAGTLIFDGNLLSVNNSGNPGMASGGMGDVLAGLIGALRAQGLSGYDAACVGTQVHGLAADQLATQFGERGLLAADLIRPIRVLLNPECTKNEF</sequence>
<comment type="catalytic activity">
    <reaction evidence="1 18 19">
        <text>(6R)-NADHX = (6S)-NADHX</text>
        <dbReference type="Rhea" id="RHEA:32215"/>
        <dbReference type="ChEBI" id="CHEBI:64074"/>
        <dbReference type="ChEBI" id="CHEBI:64075"/>
        <dbReference type="EC" id="5.1.99.6"/>
    </reaction>
</comment>
<evidence type="ECO:0000259" key="20">
    <source>
        <dbReference type="PROSITE" id="PS51383"/>
    </source>
</evidence>
<feature type="binding site" evidence="17">
    <location>
        <position position="322"/>
    </location>
    <ligand>
        <name>(6S)-NADPHX</name>
        <dbReference type="ChEBI" id="CHEBI:64076"/>
    </ligand>
</feature>
<dbReference type="PROSITE" id="PS51383">
    <property type="entry name" value="YJEF_C_3"/>
    <property type="match status" value="1"/>
</dbReference>
<evidence type="ECO:0000256" key="17">
    <source>
        <dbReference type="HAMAP-Rule" id="MF_01965"/>
    </source>
</evidence>
<feature type="binding site" evidence="17">
    <location>
        <position position="441"/>
    </location>
    <ligand>
        <name>(6S)-NADPHX</name>
        <dbReference type="ChEBI" id="CHEBI:64076"/>
    </ligand>
</feature>
<dbReference type="EC" id="5.1.99.6" evidence="19"/>
<dbReference type="Pfam" id="PF03853">
    <property type="entry name" value="YjeF_N"/>
    <property type="match status" value="1"/>
</dbReference>
<comment type="caution">
    <text evidence="22">The sequence shown here is derived from an EMBL/GenBank/DDBJ whole genome shotgun (WGS) entry which is preliminary data.</text>
</comment>
<protein>
    <recommendedName>
        <fullName evidence="19">Bifunctional NAD(P)H-hydrate repair enzyme</fullName>
    </recommendedName>
    <alternativeName>
        <fullName evidence="19">Nicotinamide nucleotide repair protein</fullName>
    </alternativeName>
    <domain>
        <recommendedName>
            <fullName evidence="19">ADP-dependent (S)-NAD(P)H-hydrate dehydratase</fullName>
            <ecNumber evidence="19">4.2.1.136</ecNumber>
        </recommendedName>
        <alternativeName>
            <fullName evidence="19">ADP-dependent NAD(P)HX dehydratase</fullName>
        </alternativeName>
    </domain>
    <domain>
        <recommendedName>
            <fullName evidence="19">NAD(P)H-hydrate epimerase</fullName>
            <ecNumber evidence="19">5.1.99.6</ecNumber>
        </recommendedName>
    </domain>
</protein>
<comment type="function">
    <text evidence="14 19">Bifunctional enzyme that catalyzes the epimerization of the S- and R-forms of NAD(P)HX and the dehydration of the S-form of NAD(P)HX at the expense of ADP, which is converted to AMP. This allows the repair of both epimers of NAD(P)HX, a damaged form of NAD(P)H that is a result of enzymatic or heat-dependent hydration.</text>
</comment>
<name>A0A1T1H989_OCELI</name>
<dbReference type="FunFam" id="3.40.1190.20:FF:000017">
    <property type="entry name" value="Multifunctional fusion protein"/>
    <property type="match status" value="1"/>
</dbReference>
<dbReference type="PROSITE" id="PS01050">
    <property type="entry name" value="YJEF_C_2"/>
    <property type="match status" value="1"/>
</dbReference>
<dbReference type="PROSITE" id="PS51385">
    <property type="entry name" value="YJEF_N"/>
    <property type="match status" value="1"/>
</dbReference>
<organism evidence="22 23">
    <name type="scientific">Oceanospirillum linum</name>
    <dbReference type="NCBI Taxonomy" id="966"/>
    <lineage>
        <taxon>Bacteria</taxon>
        <taxon>Pseudomonadati</taxon>
        <taxon>Pseudomonadota</taxon>
        <taxon>Gammaproteobacteria</taxon>
        <taxon>Oceanospirillales</taxon>
        <taxon>Oceanospirillaceae</taxon>
        <taxon>Oceanospirillum</taxon>
    </lineage>
</organism>
<dbReference type="GO" id="GO:0052855">
    <property type="term" value="F:ADP-dependent NAD(P)H-hydrate dehydratase activity"/>
    <property type="evidence" value="ECO:0007669"/>
    <property type="project" value="UniProtKB-UniRule"/>
</dbReference>
<dbReference type="InterPro" id="IPR029056">
    <property type="entry name" value="Ribokinase-like"/>
</dbReference>
<feature type="binding site" evidence="18">
    <location>
        <begin position="63"/>
        <end position="67"/>
    </location>
    <ligand>
        <name>(6S)-NADPHX</name>
        <dbReference type="ChEBI" id="CHEBI:64076"/>
    </ligand>
</feature>
<keyword evidence="8 17" id="KW-0521">NADP</keyword>
<feature type="binding site" evidence="18">
    <location>
        <position position="159"/>
    </location>
    <ligand>
        <name>(6S)-NADPHX</name>
        <dbReference type="ChEBI" id="CHEBI:64076"/>
    </ligand>
</feature>
<evidence type="ECO:0000256" key="1">
    <source>
        <dbReference type="ARBA" id="ARBA00000013"/>
    </source>
</evidence>
<dbReference type="SUPFAM" id="SSF53613">
    <property type="entry name" value="Ribokinase-like"/>
    <property type="match status" value="1"/>
</dbReference>
<dbReference type="Gene3D" id="3.40.50.10260">
    <property type="entry name" value="YjeF N-terminal domain"/>
    <property type="match status" value="1"/>
</dbReference>
<evidence type="ECO:0000256" key="9">
    <source>
        <dbReference type="ARBA" id="ARBA00022958"/>
    </source>
</evidence>
<evidence type="ECO:0000313" key="22">
    <source>
        <dbReference type="EMBL" id="OOV86403.1"/>
    </source>
</evidence>
<dbReference type="NCBIfam" id="TIGR00196">
    <property type="entry name" value="yjeF_cterm"/>
    <property type="match status" value="1"/>
</dbReference>
<feature type="binding site" evidence="18">
    <location>
        <position position="126"/>
    </location>
    <ligand>
        <name>K(+)</name>
        <dbReference type="ChEBI" id="CHEBI:29103"/>
    </ligand>
</feature>
<comment type="similarity">
    <text evidence="18">Belongs to the NnrE/AIBP family.</text>
</comment>
<dbReference type="EC" id="4.2.1.136" evidence="19"/>
<dbReference type="Proteomes" id="UP000190064">
    <property type="component" value="Unassembled WGS sequence"/>
</dbReference>
<dbReference type="InterPro" id="IPR004443">
    <property type="entry name" value="YjeF_N_dom"/>
</dbReference>
<dbReference type="GO" id="GO:0046872">
    <property type="term" value="F:metal ion binding"/>
    <property type="evidence" value="ECO:0007669"/>
    <property type="project" value="UniProtKB-UniRule"/>
</dbReference>
<evidence type="ECO:0000256" key="11">
    <source>
        <dbReference type="ARBA" id="ARBA00023235"/>
    </source>
</evidence>
<dbReference type="GO" id="GO:0052856">
    <property type="term" value="F:NAD(P)HX epimerase activity"/>
    <property type="evidence" value="ECO:0007669"/>
    <property type="project" value="UniProtKB-UniRule"/>
</dbReference>
<reference evidence="22" key="1">
    <citation type="submission" date="2017-02" db="EMBL/GenBank/DDBJ databases">
        <title>Draft Genome Sequence of the Salt Water Bacterium Oceanospirillum linum ATCC 11336.</title>
        <authorList>
            <person name="Trachtenberg A.M."/>
            <person name="Carney J.G."/>
            <person name="Linnane J.D."/>
            <person name="Rheaume B.A."/>
            <person name="Pitts N.L."/>
            <person name="Mykles D.L."/>
            <person name="Maclea K.S."/>
        </authorList>
    </citation>
    <scope>NUCLEOTIDE SEQUENCE [LARGE SCALE GENOMIC DNA]</scope>
    <source>
        <strain evidence="22">ATCC 11336</strain>
    </source>
</reference>